<accession>A0ABY7BN93</accession>
<feature type="signal peptide" evidence="2">
    <location>
        <begin position="1"/>
        <end position="22"/>
    </location>
</feature>
<organism evidence="3 4">
    <name type="scientific">Caldicellulosiruptor morganii</name>
    <dbReference type="NCBI Taxonomy" id="1387555"/>
    <lineage>
        <taxon>Bacteria</taxon>
        <taxon>Bacillati</taxon>
        <taxon>Bacillota</taxon>
        <taxon>Bacillota incertae sedis</taxon>
        <taxon>Caldicellulosiruptorales</taxon>
        <taxon>Caldicellulosiruptoraceae</taxon>
        <taxon>Caldicellulosiruptor</taxon>
    </lineage>
</organism>
<evidence type="ECO:0000256" key="1">
    <source>
        <dbReference type="SAM" id="Coils"/>
    </source>
</evidence>
<reference evidence="3" key="1">
    <citation type="submission" date="2022-12" db="EMBL/GenBank/DDBJ databases">
        <authorList>
            <person name="Bing R.G."/>
            <person name="Willard D.J."/>
            <person name="Manesh M.J.H."/>
            <person name="Laemthong T."/>
            <person name="Crosby J.R."/>
            <person name="Kelly R.M."/>
        </authorList>
    </citation>
    <scope>NUCLEOTIDE SEQUENCE</scope>
    <source>
        <strain evidence="3">DSM 8990</strain>
    </source>
</reference>
<dbReference type="Proteomes" id="UP001164909">
    <property type="component" value="Chromosome"/>
</dbReference>
<protein>
    <submittedName>
        <fullName evidence="3">Uncharacterized protein</fullName>
    </submittedName>
</protein>
<sequence length="139" mass="15815">MKRRIAIISFVVCILFTLSAIASSSTNYKALYEKLLKDYNTLKTENQKLKNDIALLKKKNDELQKKVASMPKLSYYDIVINGISAAKEIPFINYNGRRYVHFDSMLKTFLSVGDMGYIFNDQAKKVEIGAFVKNKNVSG</sequence>
<evidence type="ECO:0000313" key="4">
    <source>
        <dbReference type="Proteomes" id="UP001164909"/>
    </source>
</evidence>
<keyword evidence="2" id="KW-0732">Signal</keyword>
<keyword evidence="4" id="KW-1185">Reference proteome</keyword>
<evidence type="ECO:0000313" key="3">
    <source>
        <dbReference type="EMBL" id="WAM33787.1"/>
    </source>
</evidence>
<dbReference type="EMBL" id="CP113865">
    <property type="protein sequence ID" value="WAM33787.1"/>
    <property type="molecule type" value="Genomic_DNA"/>
</dbReference>
<dbReference type="RefSeq" id="WP_045168690.1">
    <property type="nucleotide sequence ID" value="NZ_CP113865.1"/>
</dbReference>
<name>A0ABY7BN93_9FIRM</name>
<feature type="chain" id="PRO_5045268504" evidence="2">
    <location>
        <begin position="23"/>
        <end position="139"/>
    </location>
</feature>
<evidence type="ECO:0000256" key="2">
    <source>
        <dbReference type="SAM" id="SignalP"/>
    </source>
</evidence>
<feature type="coiled-coil region" evidence="1">
    <location>
        <begin position="32"/>
        <end position="66"/>
    </location>
</feature>
<gene>
    <name evidence="3" type="ORF">OTK00_002328</name>
</gene>
<keyword evidence="1" id="KW-0175">Coiled coil</keyword>
<proteinExistence type="predicted"/>